<dbReference type="GeneID" id="80397041"/>
<keyword evidence="4" id="KW-0946">Virion</keyword>
<name>A0A8S5KZ69_9VIRU</name>
<dbReference type="GO" id="GO:0044423">
    <property type="term" value="C:virion component"/>
    <property type="evidence" value="ECO:0007669"/>
    <property type="project" value="UniProtKB-KW"/>
</dbReference>
<evidence type="ECO:0000256" key="5">
    <source>
        <dbReference type="ARBA" id="ARBA00023104"/>
    </source>
</evidence>
<dbReference type="GO" id="GO:0039666">
    <property type="term" value="P:virion attachment to host cell pilus"/>
    <property type="evidence" value="ECO:0007669"/>
    <property type="project" value="UniProtKB-KW"/>
</dbReference>
<evidence type="ECO:0000313" key="8">
    <source>
        <dbReference type="EMBL" id="DAD51022.1"/>
    </source>
</evidence>
<dbReference type="KEGG" id="vg:80397041"/>
<proteinExistence type="inferred from homology"/>
<organism evidence="8 9">
    <name type="scientific">ssRNA phage SRR6960551_2</name>
    <dbReference type="NCBI Taxonomy" id="2786553"/>
    <lineage>
        <taxon>Viruses</taxon>
        <taxon>Riboviria</taxon>
        <taxon>Orthornavirae</taxon>
        <taxon>Lenarviricota</taxon>
        <taxon>Leviviricetes</taxon>
        <taxon>Norzivirales</taxon>
        <taxon>Atkinsviridae</taxon>
        <taxon>Coughduvirus</taxon>
        <taxon>Coughduvirus asiovivens</taxon>
        <taxon>Lehptevirus asiovivens</taxon>
    </lineage>
</organism>
<evidence type="ECO:0000256" key="7">
    <source>
        <dbReference type="ARBA" id="ARBA00035110"/>
    </source>
</evidence>
<keyword evidence="6" id="KW-1160">Virus entry into host cell</keyword>
<reference evidence="8" key="1">
    <citation type="submission" date="2020-09" db="EMBL/GenBank/DDBJ databases">
        <title>Leviviricetes taxonomy.</title>
        <authorList>
            <person name="Stockdale S.R."/>
            <person name="Callanan J."/>
            <person name="Adriaenssens E.M."/>
            <person name="Kuhn J.H."/>
            <person name="Rumnieks J."/>
            <person name="Shkoporov A."/>
            <person name="Draper L.A."/>
            <person name="Ross P."/>
            <person name="Hill C."/>
        </authorList>
    </citation>
    <scope>NUCLEOTIDE SEQUENCE</scope>
</reference>
<keyword evidence="5" id="KW-1175">Viral attachment to host cell pilus</keyword>
<keyword evidence="9" id="KW-1185">Reference proteome</keyword>
<evidence type="ECO:0000256" key="6">
    <source>
        <dbReference type="ARBA" id="ARBA00023296"/>
    </source>
</evidence>
<gene>
    <name evidence="8" type="primary">SRR6960551_2_1</name>
</gene>
<evidence type="ECO:0000256" key="1">
    <source>
        <dbReference type="ARBA" id="ARBA00004328"/>
    </source>
</evidence>
<dbReference type="Proteomes" id="UP000676842">
    <property type="component" value="Segment"/>
</dbReference>
<dbReference type="EMBL" id="BK013695">
    <property type="protein sequence ID" value="DAD51022.1"/>
    <property type="molecule type" value="Genomic_RNA"/>
</dbReference>
<protein>
    <submittedName>
        <fullName evidence="8">Maturation protein</fullName>
    </submittedName>
</protein>
<evidence type="ECO:0000256" key="4">
    <source>
        <dbReference type="ARBA" id="ARBA00022844"/>
    </source>
</evidence>
<sequence>MFLKVPIKYIWRTPLRPVLLLVRDAMGYFISPFKVPTAILDMYKQSGNWVTQSNTTGFTEIGFSTKIGSSLPGYVDRIRAGIDATTSYVREDWTGTVAGRYSASTFSRIGDIEGLRNEVFVAYALPETTFNSSDVVNDASNKLKRKLREFTGQSNQLTNVAELRDLPKTIRAVAGSATKLVSTVLNSKRRGTELRKFASDQWLAWSFGVLPTLAAVDDAISSVNDYLARKDRRIKEYGIHSKDWLSAKSVFTTGPYHHNIKMTGQFKHELSCKITAGYKYNLLSSNSYSPSEHLGFSINSIVPTAYELLPYSWLIDYFTTAGSFIEDTFSADFGQSIYLCQNVLMRVNGTVTPELVSVFPGSTMTNYFSSKACKISYYRFTRTPLSNLPRAPLRFKTSDEIAHRAVNKLLNLTSILGSRKT</sequence>
<evidence type="ECO:0000256" key="3">
    <source>
        <dbReference type="ARBA" id="ARBA00022804"/>
    </source>
</evidence>
<dbReference type="InterPro" id="IPR005563">
    <property type="entry name" value="A_protein"/>
</dbReference>
<dbReference type="RefSeq" id="YP_010768835.1">
    <property type="nucleotide sequence ID" value="NC_073803.1"/>
</dbReference>
<keyword evidence="2" id="KW-0945">Host-virus interaction</keyword>
<comment type="similarity">
    <text evidence="7">Belongs to the Leviviricetes maturation protein family.</text>
</comment>
<accession>A0A8S5KZ69</accession>
<keyword evidence="3" id="KW-1161">Viral attachment to host cell</keyword>
<dbReference type="Pfam" id="PF03863">
    <property type="entry name" value="Phage_mat-A"/>
    <property type="match status" value="1"/>
</dbReference>
<comment type="subcellular location">
    <subcellularLocation>
        <location evidence="1">Virion</location>
    </subcellularLocation>
</comment>
<evidence type="ECO:0000313" key="9">
    <source>
        <dbReference type="Proteomes" id="UP000676842"/>
    </source>
</evidence>
<evidence type="ECO:0000256" key="2">
    <source>
        <dbReference type="ARBA" id="ARBA00022581"/>
    </source>
</evidence>